<protein>
    <submittedName>
        <fullName evidence="1">Uncharacterized protein</fullName>
    </submittedName>
</protein>
<dbReference type="EMBL" id="LR796209">
    <property type="protein sequence ID" value="CAB4127229.1"/>
    <property type="molecule type" value="Genomic_DNA"/>
</dbReference>
<proteinExistence type="predicted"/>
<evidence type="ECO:0000313" key="1">
    <source>
        <dbReference type="EMBL" id="CAB4127229.1"/>
    </source>
</evidence>
<organism evidence="1">
    <name type="scientific">uncultured Caudovirales phage</name>
    <dbReference type="NCBI Taxonomy" id="2100421"/>
    <lineage>
        <taxon>Viruses</taxon>
        <taxon>Duplodnaviria</taxon>
        <taxon>Heunggongvirae</taxon>
        <taxon>Uroviricota</taxon>
        <taxon>Caudoviricetes</taxon>
        <taxon>Peduoviridae</taxon>
        <taxon>Maltschvirus</taxon>
        <taxon>Maltschvirus maltsch</taxon>
    </lineage>
</organism>
<name>A0A6J5L5R4_9CAUD</name>
<sequence length="102" mass="10815">MTTVGRPHSFASVTGTFYPSTISGKVENDVAPCLLAESGSAFEVAPSTDRWVDLAGLQVEFELLEGTAMVQVHASTLDAVRRGCQGLKLFNLSASILKTVTL</sequence>
<gene>
    <name evidence="1" type="ORF">UFOVP75_92</name>
</gene>
<reference evidence="1" key="1">
    <citation type="submission" date="2020-04" db="EMBL/GenBank/DDBJ databases">
        <authorList>
            <person name="Chiriac C."/>
            <person name="Salcher M."/>
            <person name="Ghai R."/>
            <person name="Kavagutti S V."/>
        </authorList>
    </citation>
    <scope>NUCLEOTIDE SEQUENCE</scope>
</reference>
<accession>A0A6J5L5R4</accession>